<feature type="transmembrane region" description="Helical" evidence="2">
    <location>
        <begin position="207"/>
        <end position="230"/>
    </location>
</feature>
<protein>
    <recommendedName>
        <fullName evidence="5">DUF1385 domain-containing protein</fullName>
    </recommendedName>
</protein>
<gene>
    <name evidence="3" type="ORF">SBA1_20140</name>
</gene>
<feature type="region of interest" description="Disordered" evidence="1">
    <location>
        <begin position="134"/>
        <end position="155"/>
    </location>
</feature>
<dbReference type="PANTHER" id="PTHR42867:SF1">
    <property type="entry name" value="MEMBRANE PROTEIN-RELATED"/>
    <property type="match status" value="1"/>
</dbReference>
<organism evidence="3 4">
    <name type="scientific">Candidatus Sulfotelmatobacter kueseliae</name>
    <dbReference type="NCBI Taxonomy" id="2042962"/>
    <lineage>
        <taxon>Bacteria</taxon>
        <taxon>Pseudomonadati</taxon>
        <taxon>Acidobacteriota</taxon>
        <taxon>Terriglobia</taxon>
        <taxon>Terriglobales</taxon>
        <taxon>Candidatus Korobacteraceae</taxon>
        <taxon>Candidatus Sulfotelmatobacter</taxon>
    </lineage>
</organism>
<evidence type="ECO:0008006" key="5">
    <source>
        <dbReference type="Google" id="ProtNLM"/>
    </source>
</evidence>
<dbReference type="AlphaFoldDB" id="A0A2U3KFJ8"/>
<accession>A0A2U3KFJ8</accession>
<keyword evidence="2" id="KW-1133">Transmembrane helix</keyword>
<sequence>MPPMIPYSLILVPWKDHLIPVYFLRKHLRFLVAVQLLPALESGEETLVGGQAVLEGVMMRSPHAWAIACRKPSGEVVTMSEPLERPSDKHKWMAWPIVRGVMTLGYAMNLGYRALRFSANVAIEDAMENEDSSVRAGTAAPAGHSEQGSASSAKSETREKAAVISNWLAVVNIVISLAFFVFMYKYIPLLAATELKRMNPALGGRVVFNLVDGAIRLGLFLLFIWGVSLWKDIRRVYEYHGAEHKTVFAFENGDPLTTTAVQKYSTFHPRCGTSFLMTVMLISIGFYMLIPFTTFWARFASRIVLLPVIAGVSYEIIRFAAKHRGSLFALMTAPGLWLQRITTRPPSDEQAECAIEALNRAMVLEKERGGELVIA</sequence>
<feature type="transmembrane region" description="Helical" evidence="2">
    <location>
        <begin position="275"/>
        <end position="297"/>
    </location>
</feature>
<evidence type="ECO:0000256" key="1">
    <source>
        <dbReference type="SAM" id="MobiDB-lite"/>
    </source>
</evidence>
<dbReference type="Proteomes" id="UP000238701">
    <property type="component" value="Unassembled WGS sequence"/>
</dbReference>
<evidence type="ECO:0000313" key="4">
    <source>
        <dbReference type="Proteomes" id="UP000238701"/>
    </source>
</evidence>
<feature type="transmembrane region" description="Helical" evidence="2">
    <location>
        <begin position="303"/>
        <end position="321"/>
    </location>
</feature>
<proteinExistence type="predicted"/>
<keyword evidence="2" id="KW-0472">Membrane</keyword>
<evidence type="ECO:0000313" key="3">
    <source>
        <dbReference type="EMBL" id="SPF38439.1"/>
    </source>
</evidence>
<dbReference type="PANTHER" id="PTHR42867">
    <property type="entry name" value="MEMBRANE PROTEIN-RELATED"/>
    <property type="match status" value="1"/>
</dbReference>
<keyword evidence="2" id="KW-0812">Transmembrane</keyword>
<dbReference type="InterPro" id="IPR010787">
    <property type="entry name" value="DUF1385"/>
</dbReference>
<evidence type="ECO:0000256" key="2">
    <source>
        <dbReference type="SAM" id="Phobius"/>
    </source>
</evidence>
<reference evidence="4" key="1">
    <citation type="submission" date="2018-02" db="EMBL/GenBank/DDBJ databases">
        <authorList>
            <person name="Hausmann B."/>
        </authorList>
    </citation>
    <scope>NUCLEOTIDE SEQUENCE [LARGE SCALE GENOMIC DNA]</scope>
    <source>
        <strain evidence="4">Peat soil MAG SbA1</strain>
    </source>
</reference>
<name>A0A2U3KFJ8_9BACT</name>
<dbReference type="Pfam" id="PF07136">
    <property type="entry name" value="DUF1385"/>
    <property type="match status" value="1"/>
</dbReference>
<dbReference type="EMBL" id="OMOD01000111">
    <property type="protein sequence ID" value="SPF38439.1"/>
    <property type="molecule type" value="Genomic_DNA"/>
</dbReference>
<feature type="transmembrane region" description="Helical" evidence="2">
    <location>
        <begin position="167"/>
        <end position="187"/>
    </location>
</feature>